<proteinExistence type="predicted"/>
<organism evidence="4 5">
    <name type="scientific">Stappia indica</name>
    <dbReference type="NCBI Taxonomy" id="538381"/>
    <lineage>
        <taxon>Bacteria</taxon>
        <taxon>Pseudomonadati</taxon>
        <taxon>Pseudomonadota</taxon>
        <taxon>Alphaproteobacteria</taxon>
        <taxon>Hyphomicrobiales</taxon>
        <taxon>Stappiaceae</taxon>
        <taxon>Stappia</taxon>
    </lineage>
</organism>
<dbReference type="KEGG" id="siw:GH266_16485"/>
<evidence type="ECO:0000313" key="5">
    <source>
        <dbReference type="Proteomes" id="UP000435648"/>
    </source>
</evidence>
<dbReference type="CDD" id="cd03801">
    <property type="entry name" value="GT4_PimA-like"/>
    <property type="match status" value="1"/>
</dbReference>
<dbReference type="InterPro" id="IPR028098">
    <property type="entry name" value="Glyco_trans_4-like_N"/>
</dbReference>
<sequence>MTAAARLTFLYPGRLETPTGGYVYDRELLAALAAIGVEATALTLGEGYPAPSPATLEAGERLLSGLADGEVVMIDGLAFGVMDAIAAPHAQRLRLIALVHHPLAHESDIPADRAAELHVSERRALALARHVVTTSQATAAAVAAEFGMARERVSVLEPGLVLPPPHTRRNRQAGDPFRLLCVGSLVPRKDHPTLLAALAGLRDTRITLDIAGSDKLDAAHASRVRAEIDRLGLSRQVRLHGALPKAALEALYAEADAFALTTLYEGYGMAFVEAMAHGLPLIATGAGAVRDTVPSAAGILCEAGDAAAVGAAMRQLADDPQRTKTMAQAARAHAQGLPGWQDQARRLAALIAEIGR</sequence>
<accession>A0A857CAB1</accession>
<dbReference type="InterPro" id="IPR001296">
    <property type="entry name" value="Glyco_trans_1"/>
</dbReference>
<evidence type="ECO:0000313" key="4">
    <source>
        <dbReference type="EMBL" id="QGZ35946.1"/>
    </source>
</evidence>
<evidence type="ECO:0000256" key="1">
    <source>
        <dbReference type="ARBA" id="ARBA00022679"/>
    </source>
</evidence>
<dbReference type="EMBL" id="CP046908">
    <property type="protein sequence ID" value="QGZ35946.1"/>
    <property type="molecule type" value="Genomic_DNA"/>
</dbReference>
<dbReference type="GO" id="GO:0009103">
    <property type="term" value="P:lipopolysaccharide biosynthetic process"/>
    <property type="evidence" value="ECO:0007669"/>
    <property type="project" value="TreeGrafter"/>
</dbReference>
<keyword evidence="1 4" id="KW-0808">Transferase</keyword>
<dbReference type="Pfam" id="PF13439">
    <property type="entry name" value="Glyco_transf_4"/>
    <property type="match status" value="1"/>
</dbReference>
<feature type="domain" description="Glycosyltransferase subfamily 4-like N-terminal" evidence="3">
    <location>
        <begin position="72"/>
        <end position="159"/>
    </location>
</feature>
<dbReference type="PANTHER" id="PTHR46401:SF2">
    <property type="entry name" value="GLYCOSYLTRANSFERASE WBBK-RELATED"/>
    <property type="match status" value="1"/>
</dbReference>
<dbReference type="RefSeq" id="WP_158194801.1">
    <property type="nucleotide sequence ID" value="NZ_CP046908.1"/>
</dbReference>
<dbReference type="OrthoDB" id="9790710at2"/>
<gene>
    <name evidence="4" type="ORF">GH266_16485</name>
</gene>
<evidence type="ECO:0000259" key="3">
    <source>
        <dbReference type="Pfam" id="PF13439"/>
    </source>
</evidence>
<dbReference type="AlphaFoldDB" id="A0A857CAB1"/>
<name>A0A857CAB1_9HYPH</name>
<dbReference type="SUPFAM" id="SSF53756">
    <property type="entry name" value="UDP-Glycosyltransferase/glycogen phosphorylase"/>
    <property type="match status" value="1"/>
</dbReference>
<protein>
    <submittedName>
        <fullName evidence="4">Glycosyltransferase</fullName>
    </submittedName>
</protein>
<evidence type="ECO:0000259" key="2">
    <source>
        <dbReference type="Pfam" id="PF00534"/>
    </source>
</evidence>
<reference evidence="4 5" key="1">
    <citation type="submission" date="2019-12" db="EMBL/GenBank/DDBJ databases">
        <title>The genome of Stappia indica PHM037.</title>
        <authorList>
            <person name="Kacar D."/>
            <person name="Galan B."/>
            <person name="Canedo L."/>
            <person name="Rodriguez P."/>
            <person name="de la Calle F."/>
            <person name="Garcia J.L."/>
        </authorList>
    </citation>
    <scope>NUCLEOTIDE SEQUENCE [LARGE SCALE GENOMIC DNA]</scope>
    <source>
        <strain evidence="4 5">PHM037</strain>
    </source>
</reference>
<dbReference type="Gene3D" id="3.40.50.2000">
    <property type="entry name" value="Glycogen Phosphorylase B"/>
    <property type="match status" value="2"/>
</dbReference>
<dbReference type="Proteomes" id="UP000435648">
    <property type="component" value="Chromosome"/>
</dbReference>
<dbReference type="Pfam" id="PF00534">
    <property type="entry name" value="Glycos_transf_1"/>
    <property type="match status" value="1"/>
</dbReference>
<dbReference type="GO" id="GO:0016757">
    <property type="term" value="F:glycosyltransferase activity"/>
    <property type="evidence" value="ECO:0007669"/>
    <property type="project" value="InterPro"/>
</dbReference>
<dbReference type="PANTHER" id="PTHR46401">
    <property type="entry name" value="GLYCOSYLTRANSFERASE WBBK-RELATED"/>
    <property type="match status" value="1"/>
</dbReference>
<feature type="domain" description="Glycosyl transferase family 1" evidence="2">
    <location>
        <begin position="170"/>
        <end position="332"/>
    </location>
</feature>